<dbReference type="SUPFAM" id="SSF55653">
    <property type="entry name" value="Ribosomal protein L9 C-domain"/>
    <property type="match status" value="1"/>
</dbReference>
<reference evidence="11 12" key="1">
    <citation type="submission" date="2018-09" db="EMBL/GenBank/DDBJ databases">
        <title>Roseovarius spongiae sp. nov., isolated from a marine sponge.</title>
        <authorList>
            <person name="Zhuang L."/>
            <person name="Luo L."/>
        </authorList>
    </citation>
    <scope>NUCLEOTIDE SEQUENCE [LARGE SCALE GENOMIC DNA]</scope>
    <source>
        <strain evidence="11 12">HN-E21</strain>
    </source>
</reference>
<sequence>MQVILLERVAKLGQMGDVVDVKPGFARNFLLPQGKALSASEQNIADFESRKAQLEADNLETRKEAEAMAAKLNGETFVVIRQAADSGALYGSVSTRDAADSATEAGFTIDRKQVALASPIKELGLHDVHITLHPEVDATIVLNVARSPEEAELQAAGKSIQELAAEEEAAADYEIAELFDDIGSAASEDEELAETVEEAQPEESEENDDER</sequence>
<dbReference type="GO" id="GO:0019843">
    <property type="term" value="F:rRNA binding"/>
    <property type="evidence" value="ECO:0007669"/>
    <property type="project" value="UniProtKB-UniRule"/>
</dbReference>
<dbReference type="GO" id="GO:0005840">
    <property type="term" value="C:ribosome"/>
    <property type="evidence" value="ECO:0007669"/>
    <property type="project" value="UniProtKB-KW"/>
</dbReference>
<dbReference type="Proteomes" id="UP000281128">
    <property type="component" value="Unassembled WGS sequence"/>
</dbReference>
<dbReference type="InterPro" id="IPR020069">
    <property type="entry name" value="Ribosomal_bL9_C"/>
</dbReference>
<dbReference type="SUPFAM" id="SSF55658">
    <property type="entry name" value="L9 N-domain-like"/>
    <property type="match status" value="1"/>
</dbReference>
<dbReference type="PROSITE" id="PS00651">
    <property type="entry name" value="RIBOSOMAL_L9"/>
    <property type="match status" value="1"/>
</dbReference>
<evidence type="ECO:0000256" key="9">
    <source>
        <dbReference type="SAM" id="MobiDB-lite"/>
    </source>
</evidence>
<evidence type="ECO:0000256" key="1">
    <source>
        <dbReference type="ARBA" id="ARBA00010605"/>
    </source>
</evidence>
<dbReference type="Gene3D" id="3.40.5.10">
    <property type="entry name" value="Ribosomal protein L9, N-terminal domain"/>
    <property type="match status" value="1"/>
</dbReference>
<evidence type="ECO:0000256" key="7">
    <source>
        <dbReference type="HAMAP-Rule" id="MF_00503"/>
    </source>
</evidence>
<name>A0A3A8AXG7_9RHOB</name>
<dbReference type="AlphaFoldDB" id="A0A3A8AXG7"/>
<keyword evidence="12" id="KW-1185">Reference proteome</keyword>
<dbReference type="EMBL" id="RAPE01000002">
    <property type="protein sequence ID" value="RKF14771.1"/>
    <property type="molecule type" value="Genomic_DNA"/>
</dbReference>
<keyword evidence="2 7" id="KW-0699">rRNA-binding</keyword>
<feature type="domain" description="Ribosomal protein L9" evidence="10">
    <location>
        <begin position="13"/>
        <end position="40"/>
    </location>
</feature>
<dbReference type="Pfam" id="PF01281">
    <property type="entry name" value="Ribosomal_L9_N"/>
    <property type="match status" value="1"/>
</dbReference>
<keyword evidence="5 7" id="KW-0687">Ribonucleoprotein</keyword>
<dbReference type="GO" id="GO:0006412">
    <property type="term" value="P:translation"/>
    <property type="evidence" value="ECO:0007669"/>
    <property type="project" value="UniProtKB-UniRule"/>
</dbReference>
<feature type="region of interest" description="Disordered" evidence="9">
    <location>
        <begin position="181"/>
        <end position="211"/>
    </location>
</feature>
<dbReference type="InterPro" id="IPR036935">
    <property type="entry name" value="Ribosomal_bL9_N_sf"/>
</dbReference>
<accession>A0A3A8AXG7</accession>
<comment type="similarity">
    <text evidence="1 7">Belongs to the bacterial ribosomal protein bL9 family.</text>
</comment>
<evidence type="ECO:0000256" key="4">
    <source>
        <dbReference type="ARBA" id="ARBA00022980"/>
    </source>
</evidence>
<keyword evidence="3 7" id="KW-0694">RNA-binding</keyword>
<keyword evidence="4 7" id="KW-0689">Ribosomal protein</keyword>
<dbReference type="InterPro" id="IPR020070">
    <property type="entry name" value="Ribosomal_bL9_N"/>
</dbReference>
<dbReference type="PANTHER" id="PTHR21368">
    <property type="entry name" value="50S RIBOSOMAL PROTEIN L9"/>
    <property type="match status" value="1"/>
</dbReference>
<feature type="compositionally biased region" description="Acidic residues" evidence="9">
    <location>
        <begin position="187"/>
        <end position="211"/>
    </location>
</feature>
<keyword evidence="8" id="KW-0175">Coiled coil</keyword>
<evidence type="ECO:0000256" key="5">
    <source>
        <dbReference type="ARBA" id="ARBA00023274"/>
    </source>
</evidence>
<evidence type="ECO:0000313" key="11">
    <source>
        <dbReference type="EMBL" id="RKF14771.1"/>
    </source>
</evidence>
<dbReference type="RefSeq" id="WP_121165575.1">
    <property type="nucleotide sequence ID" value="NZ_RAPE01000002.1"/>
</dbReference>
<dbReference type="Gene3D" id="3.10.430.100">
    <property type="entry name" value="Ribosomal protein L9, C-terminal domain"/>
    <property type="match status" value="1"/>
</dbReference>
<evidence type="ECO:0000256" key="8">
    <source>
        <dbReference type="SAM" id="Coils"/>
    </source>
</evidence>
<dbReference type="InterPro" id="IPR000244">
    <property type="entry name" value="Ribosomal_bL9"/>
</dbReference>
<proteinExistence type="inferred from homology"/>
<gene>
    <name evidence="7" type="primary">rplI</name>
    <name evidence="11" type="ORF">D6850_07785</name>
</gene>
<evidence type="ECO:0000256" key="6">
    <source>
        <dbReference type="ARBA" id="ARBA00035292"/>
    </source>
</evidence>
<evidence type="ECO:0000256" key="3">
    <source>
        <dbReference type="ARBA" id="ARBA00022884"/>
    </source>
</evidence>
<evidence type="ECO:0000313" key="12">
    <source>
        <dbReference type="Proteomes" id="UP000281128"/>
    </source>
</evidence>
<protein>
    <recommendedName>
        <fullName evidence="6 7">Large ribosomal subunit protein bL9</fullName>
    </recommendedName>
</protein>
<dbReference type="GO" id="GO:1990904">
    <property type="term" value="C:ribonucleoprotein complex"/>
    <property type="evidence" value="ECO:0007669"/>
    <property type="project" value="UniProtKB-KW"/>
</dbReference>
<dbReference type="GO" id="GO:0003735">
    <property type="term" value="F:structural constituent of ribosome"/>
    <property type="evidence" value="ECO:0007669"/>
    <property type="project" value="InterPro"/>
</dbReference>
<organism evidence="11 12">
    <name type="scientific">Roseovarius spongiae</name>
    <dbReference type="NCBI Taxonomy" id="2320272"/>
    <lineage>
        <taxon>Bacteria</taxon>
        <taxon>Pseudomonadati</taxon>
        <taxon>Pseudomonadota</taxon>
        <taxon>Alphaproteobacteria</taxon>
        <taxon>Rhodobacterales</taxon>
        <taxon>Roseobacteraceae</taxon>
        <taxon>Roseovarius</taxon>
    </lineage>
</organism>
<dbReference type="NCBIfam" id="TIGR00158">
    <property type="entry name" value="L9"/>
    <property type="match status" value="1"/>
</dbReference>
<comment type="caution">
    <text evidence="11">The sequence shown here is derived from an EMBL/GenBank/DDBJ whole genome shotgun (WGS) entry which is preliminary data.</text>
</comment>
<comment type="function">
    <text evidence="7">Binds to the 23S rRNA.</text>
</comment>
<evidence type="ECO:0000259" key="10">
    <source>
        <dbReference type="PROSITE" id="PS00651"/>
    </source>
</evidence>
<dbReference type="InterPro" id="IPR036791">
    <property type="entry name" value="Ribosomal_bL9_C_sf"/>
</dbReference>
<dbReference type="InterPro" id="IPR020594">
    <property type="entry name" value="Ribosomal_bL9_bac/chp"/>
</dbReference>
<dbReference type="OrthoDB" id="9788336at2"/>
<dbReference type="HAMAP" id="MF_00503">
    <property type="entry name" value="Ribosomal_bL9"/>
    <property type="match status" value="1"/>
</dbReference>
<feature type="coiled-coil region" evidence="8">
    <location>
        <begin position="37"/>
        <end position="71"/>
    </location>
</feature>
<dbReference type="InterPro" id="IPR009027">
    <property type="entry name" value="Ribosomal_bL9/RNase_H1_N"/>
</dbReference>
<evidence type="ECO:0000256" key="2">
    <source>
        <dbReference type="ARBA" id="ARBA00022730"/>
    </source>
</evidence>
<dbReference type="Pfam" id="PF03948">
    <property type="entry name" value="Ribosomal_L9_C"/>
    <property type="match status" value="1"/>
</dbReference>